<dbReference type="AlphaFoldDB" id="A0A6G4CWY8"/>
<reference evidence="2" key="1">
    <citation type="submission" date="2019-02" db="EMBL/GenBank/DDBJ databases">
        <title>Genome sequencing of Clostridium botulinum clinical isolates.</title>
        <authorList>
            <person name="Brunt J."/>
            <person name="Van Vliet A.H.M."/>
            <person name="Stringer S.C."/>
            <person name="Grant K.A."/>
            <person name="Carter A.C."/>
            <person name="Peck M.W."/>
        </authorList>
    </citation>
    <scope>NUCLEOTIDE SEQUENCE</scope>
    <source>
        <strain evidence="2">H114400598</strain>
    </source>
</reference>
<organism evidence="2">
    <name type="scientific">Clostridium botulinum</name>
    <dbReference type="NCBI Taxonomy" id="1491"/>
    <lineage>
        <taxon>Bacteria</taxon>
        <taxon>Bacillati</taxon>
        <taxon>Bacillota</taxon>
        <taxon>Clostridia</taxon>
        <taxon>Eubacteriales</taxon>
        <taxon>Clostridiaceae</taxon>
        <taxon>Clostridium</taxon>
    </lineage>
</organism>
<feature type="transmembrane region" description="Helical" evidence="1">
    <location>
        <begin position="12"/>
        <end position="33"/>
    </location>
</feature>
<evidence type="ECO:0000256" key="1">
    <source>
        <dbReference type="SAM" id="Phobius"/>
    </source>
</evidence>
<accession>A0A6G4CWY8</accession>
<comment type="caution">
    <text evidence="2">The sequence shown here is derived from an EMBL/GenBank/DDBJ whole genome shotgun (WGS) entry which is preliminary data.</text>
</comment>
<name>A0A6G4CWY8_CLOBO</name>
<keyword evidence="1" id="KW-0812">Transmembrane</keyword>
<gene>
    <name evidence="2" type="ORF">EXM56_18385</name>
</gene>
<keyword evidence="1" id="KW-0472">Membrane</keyword>
<feature type="transmembrane region" description="Helical" evidence="1">
    <location>
        <begin position="45"/>
        <end position="70"/>
    </location>
</feature>
<dbReference type="EMBL" id="SGKT01000084">
    <property type="protein sequence ID" value="NEZ77237.1"/>
    <property type="molecule type" value="Genomic_DNA"/>
</dbReference>
<evidence type="ECO:0000313" key="2">
    <source>
        <dbReference type="EMBL" id="NEZ77237.1"/>
    </source>
</evidence>
<protein>
    <submittedName>
        <fullName evidence="2">Uncharacterized protein</fullName>
    </submittedName>
</protein>
<keyword evidence="1" id="KW-1133">Transmembrane helix</keyword>
<proteinExistence type="predicted"/>
<sequence>MTLTIKNKLKVQLIINIFLIIISLFFIINFILLYSNFSEDLSDKYFRGIFISQMIFSPFIALPGILNFSIYEKNIKFYNKKYKLFFIISLILNIAPLLIVVGVWS</sequence>
<feature type="transmembrane region" description="Helical" evidence="1">
    <location>
        <begin position="82"/>
        <end position="104"/>
    </location>
</feature>